<dbReference type="SUPFAM" id="SSF46785">
    <property type="entry name" value="Winged helix' DNA-binding domain"/>
    <property type="match status" value="1"/>
</dbReference>
<organism evidence="1 2">
    <name type="scientific">Candidatus Eisenbergiella merdigallinarum</name>
    <dbReference type="NCBI Taxonomy" id="2838552"/>
    <lineage>
        <taxon>Bacteria</taxon>
        <taxon>Bacillati</taxon>
        <taxon>Bacillota</taxon>
        <taxon>Clostridia</taxon>
        <taxon>Lachnospirales</taxon>
        <taxon>Lachnospiraceae</taxon>
        <taxon>Eisenbergiella</taxon>
    </lineage>
</organism>
<protein>
    <submittedName>
        <fullName evidence="1">Transcriptional repressor</fullName>
    </submittedName>
</protein>
<dbReference type="Proteomes" id="UP000886883">
    <property type="component" value="Unassembled WGS sequence"/>
</dbReference>
<evidence type="ECO:0000313" key="2">
    <source>
        <dbReference type="Proteomes" id="UP000886883"/>
    </source>
</evidence>
<dbReference type="PANTHER" id="PTHR33202">
    <property type="entry name" value="ZINC UPTAKE REGULATION PROTEIN"/>
    <property type="match status" value="1"/>
</dbReference>
<dbReference type="Gene3D" id="1.10.10.10">
    <property type="entry name" value="Winged helix-like DNA-binding domain superfamily/Winged helix DNA-binding domain"/>
    <property type="match status" value="1"/>
</dbReference>
<dbReference type="AlphaFoldDB" id="A0A9D2MRK3"/>
<dbReference type="GO" id="GO:0003700">
    <property type="term" value="F:DNA-binding transcription factor activity"/>
    <property type="evidence" value="ECO:0007669"/>
    <property type="project" value="InterPro"/>
</dbReference>
<dbReference type="InterPro" id="IPR036388">
    <property type="entry name" value="WH-like_DNA-bd_sf"/>
</dbReference>
<sequence>MSSEKNRIIRKLQENGCRITKQRLELLDVILENRCSSCKEIYYQASKKDASVGLATVYRLVNALEKIGVLRRQIVYELSAEEELR</sequence>
<dbReference type="InterPro" id="IPR036390">
    <property type="entry name" value="WH_DNA-bd_sf"/>
</dbReference>
<reference evidence="1" key="1">
    <citation type="journal article" date="2021" name="PeerJ">
        <title>Extensive microbial diversity within the chicken gut microbiome revealed by metagenomics and culture.</title>
        <authorList>
            <person name="Gilroy R."/>
            <person name="Ravi A."/>
            <person name="Getino M."/>
            <person name="Pursley I."/>
            <person name="Horton D.L."/>
            <person name="Alikhan N.F."/>
            <person name="Baker D."/>
            <person name="Gharbi K."/>
            <person name="Hall N."/>
            <person name="Watson M."/>
            <person name="Adriaenssens E.M."/>
            <person name="Foster-Nyarko E."/>
            <person name="Jarju S."/>
            <person name="Secka A."/>
            <person name="Antonio M."/>
            <person name="Oren A."/>
            <person name="Chaudhuri R.R."/>
            <person name="La Ragione R."/>
            <person name="Hildebrand F."/>
            <person name="Pallen M.J."/>
        </authorList>
    </citation>
    <scope>NUCLEOTIDE SEQUENCE</scope>
    <source>
        <strain evidence="1">USAMLcec3-2134</strain>
    </source>
</reference>
<dbReference type="EMBL" id="DWXE01000039">
    <property type="protein sequence ID" value="HJB91678.1"/>
    <property type="molecule type" value="Genomic_DNA"/>
</dbReference>
<evidence type="ECO:0000313" key="1">
    <source>
        <dbReference type="EMBL" id="HJB91678.1"/>
    </source>
</evidence>
<name>A0A9D2MRK3_9FIRM</name>
<gene>
    <name evidence="1" type="ORF">H9763_09495</name>
</gene>
<dbReference type="Pfam" id="PF01475">
    <property type="entry name" value="FUR"/>
    <property type="match status" value="1"/>
</dbReference>
<dbReference type="GO" id="GO:0008270">
    <property type="term" value="F:zinc ion binding"/>
    <property type="evidence" value="ECO:0007669"/>
    <property type="project" value="TreeGrafter"/>
</dbReference>
<accession>A0A9D2MRK3</accession>
<comment type="caution">
    <text evidence="1">The sequence shown here is derived from an EMBL/GenBank/DDBJ whole genome shotgun (WGS) entry which is preliminary data.</text>
</comment>
<dbReference type="GO" id="GO:0045892">
    <property type="term" value="P:negative regulation of DNA-templated transcription"/>
    <property type="evidence" value="ECO:0007669"/>
    <property type="project" value="TreeGrafter"/>
</dbReference>
<reference evidence="1" key="2">
    <citation type="submission" date="2021-04" db="EMBL/GenBank/DDBJ databases">
        <authorList>
            <person name="Gilroy R."/>
        </authorList>
    </citation>
    <scope>NUCLEOTIDE SEQUENCE</scope>
    <source>
        <strain evidence="1">USAMLcec3-2134</strain>
    </source>
</reference>
<dbReference type="GO" id="GO:1900376">
    <property type="term" value="P:regulation of secondary metabolite biosynthetic process"/>
    <property type="evidence" value="ECO:0007669"/>
    <property type="project" value="TreeGrafter"/>
</dbReference>
<proteinExistence type="predicted"/>
<dbReference type="PANTHER" id="PTHR33202:SF7">
    <property type="entry name" value="FERRIC UPTAKE REGULATION PROTEIN"/>
    <property type="match status" value="1"/>
</dbReference>
<dbReference type="InterPro" id="IPR002481">
    <property type="entry name" value="FUR"/>
</dbReference>
<dbReference type="GO" id="GO:0000976">
    <property type="term" value="F:transcription cis-regulatory region binding"/>
    <property type="evidence" value="ECO:0007669"/>
    <property type="project" value="TreeGrafter"/>
</dbReference>